<dbReference type="SUPFAM" id="SSF55729">
    <property type="entry name" value="Acyl-CoA N-acyltransferases (Nat)"/>
    <property type="match status" value="1"/>
</dbReference>
<proteinExistence type="predicted"/>
<protein>
    <submittedName>
        <fullName evidence="2">N-acetyltransferase</fullName>
    </submittedName>
</protein>
<dbReference type="InterPro" id="IPR000182">
    <property type="entry name" value="GNAT_dom"/>
</dbReference>
<dbReference type="PANTHER" id="PTHR43792:SF1">
    <property type="entry name" value="N-ACETYLTRANSFERASE DOMAIN-CONTAINING PROTEIN"/>
    <property type="match status" value="1"/>
</dbReference>
<dbReference type="EMBL" id="CP027860">
    <property type="protein sequence ID" value="AVP99406.1"/>
    <property type="molecule type" value="Genomic_DNA"/>
</dbReference>
<dbReference type="Proteomes" id="UP000241074">
    <property type="component" value="Chromosome"/>
</dbReference>
<keyword evidence="3" id="KW-1185">Reference proteome</keyword>
<dbReference type="RefSeq" id="WP_106893324.1">
    <property type="nucleotide sequence ID" value="NZ_CP027860.1"/>
</dbReference>
<dbReference type="AlphaFoldDB" id="A0A2P1PX39"/>
<feature type="domain" description="N-acetyltransferase" evidence="1">
    <location>
        <begin position="4"/>
        <end position="147"/>
    </location>
</feature>
<evidence type="ECO:0000259" key="1">
    <source>
        <dbReference type="PROSITE" id="PS51186"/>
    </source>
</evidence>
<dbReference type="InterPro" id="IPR051531">
    <property type="entry name" value="N-acetyltransferase"/>
</dbReference>
<dbReference type="KEGG" id="xba:C7S18_20510"/>
<reference evidence="2 3" key="1">
    <citation type="submission" date="2018-03" db="EMBL/GenBank/DDBJ databases">
        <title>Ahniella affigens gen. nov., sp. nov., a gammaproteobacterium isolated from sandy soil near a stream.</title>
        <authorList>
            <person name="Ko Y."/>
            <person name="Kim J.-H."/>
        </authorList>
    </citation>
    <scope>NUCLEOTIDE SEQUENCE [LARGE SCALE GENOMIC DNA]</scope>
    <source>
        <strain evidence="2 3">D13</strain>
    </source>
</reference>
<keyword evidence="2" id="KW-0808">Transferase</keyword>
<dbReference type="Gene3D" id="3.40.630.30">
    <property type="match status" value="1"/>
</dbReference>
<sequence>MQLLAIRPNQVLDPTLLTAPELDSVLTATLAMYEQRGYREPWIGYLAVRSGQIIGTCGFAGQPKDHEAEIAYFCFPAFQGLGLATEMARLLIETHRQAAAAASCRVIAHTLPEVSASTRILAKLGFSCLGAITHPEDGTVWKWALLES</sequence>
<accession>A0A2P1PX39</accession>
<dbReference type="InterPro" id="IPR016181">
    <property type="entry name" value="Acyl_CoA_acyltransferase"/>
</dbReference>
<gene>
    <name evidence="2" type="ORF">C7S18_20510</name>
</gene>
<dbReference type="GO" id="GO:0016747">
    <property type="term" value="F:acyltransferase activity, transferring groups other than amino-acyl groups"/>
    <property type="evidence" value="ECO:0007669"/>
    <property type="project" value="InterPro"/>
</dbReference>
<dbReference type="PANTHER" id="PTHR43792">
    <property type="entry name" value="GNAT FAMILY, PUTATIVE (AFU_ORTHOLOGUE AFUA_3G00765)-RELATED-RELATED"/>
    <property type="match status" value="1"/>
</dbReference>
<dbReference type="Pfam" id="PF13302">
    <property type="entry name" value="Acetyltransf_3"/>
    <property type="match status" value="1"/>
</dbReference>
<evidence type="ECO:0000313" key="2">
    <source>
        <dbReference type="EMBL" id="AVP99406.1"/>
    </source>
</evidence>
<dbReference type="CDD" id="cd04301">
    <property type="entry name" value="NAT_SF"/>
    <property type="match status" value="1"/>
</dbReference>
<reference evidence="2 3" key="2">
    <citation type="submission" date="2018-03" db="EMBL/GenBank/DDBJ databases">
        <authorList>
            <person name="Keele B.F."/>
        </authorList>
    </citation>
    <scope>NUCLEOTIDE SEQUENCE [LARGE SCALE GENOMIC DNA]</scope>
    <source>
        <strain evidence="2 3">D13</strain>
    </source>
</reference>
<organism evidence="2 3">
    <name type="scientific">Ahniella affigens</name>
    <dbReference type="NCBI Taxonomy" id="2021234"/>
    <lineage>
        <taxon>Bacteria</taxon>
        <taxon>Pseudomonadati</taxon>
        <taxon>Pseudomonadota</taxon>
        <taxon>Gammaproteobacteria</taxon>
        <taxon>Lysobacterales</taxon>
        <taxon>Rhodanobacteraceae</taxon>
        <taxon>Ahniella</taxon>
    </lineage>
</organism>
<name>A0A2P1PX39_9GAMM</name>
<evidence type="ECO:0000313" key="3">
    <source>
        <dbReference type="Proteomes" id="UP000241074"/>
    </source>
</evidence>
<dbReference type="OrthoDB" id="9798081at2"/>
<dbReference type="PROSITE" id="PS51186">
    <property type="entry name" value="GNAT"/>
    <property type="match status" value="1"/>
</dbReference>